<dbReference type="GO" id="GO:0005509">
    <property type="term" value="F:calcium ion binding"/>
    <property type="evidence" value="ECO:0007669"/>
    <property type="project" value="InterPro"/>
</dbReference>
<reference evidence="14" key="2">
    <citation type="journal article" date="2017" name="Nat. Plants">
        <title>The Aegilops tauschii genome reveals multiple impacts of transposons.</title>
        <authorList>
            <person name="Zhao G."/>
            <person name="Zou C."/>
            <person name="Li K."/>
            <person name="Wang K."/>
            <person name="Li T."/>
            <person name="Gao L."/>
            <person name="Zhang X."/>
            <person name="Wang H."/>
            <person name="Yang Z."/>
            <person name="Liu X."/>
            <person name="Jiang W."/>
            <person name="Mao L."/>
            <person name="Kong X."/>
            <person name="Jiao Y."/>
            <person name="Jia J."/>
        </authorList>
    </citation>
    <scope>NUCLEOTIDE SEQUENCE [LARGE SCALE GENOMIC DNA]</scope>
    <source>
        <strain evidence="14">cv. AL8/78</strain>
    </source>
</reference>
<reference evidence="14" key="1">
    <citation type="journal article" date="2014" name="Science">
        <title>Ancient hybridizations among the ancestral genomes of bread wheat.</title>
        <authorList>
            <consortium name="International Wheat Genome Sequencing Consortium,"/>
            <person name="Marcussen T."/>
            <person name="Sandve S.R."/>
            <person name="Heier L."/>
            <person name="Spannagl M."/>
            <person name="Pfeifer M."/>
            <person name="Jakobsen K.S."/>
            <person name="Wulff B.B."/>
            <person name="Steuernagel B."/>
            <person name="Mayer K.F."/>
            <person name="Olsen O.A."/>
        </authorList>
    </citation>
    <scope>NUCLEOTIDE SEQUENCE [LARGE SCALE GENOMIC DNA]</scope>
    <source>
        <strain evidence="14">cv. AL8/78</strain>
    </source>
</reference>
<feature type="signal peptide" evidence="11">
    <location>
        <begin position="1"/>
        <end position="18"/>
    </location>
</feature>
<feature type="transmembrane region" description="Helical" evidence="10">
    <location>
        <begin position="354"/>
        <end position="374"/>
    </location>
</feature>
<feature type="chain" id="PRO_5046573557" description="Protein kinase domain-containing protein" evidence="11">
    <location>
        <begin position="19"/>
        <end position="513"/>
    </location>
</feature>
<reference evidence="13" key="5">
    <citation type="journal article" date="2021" name="G3 (Bethesda)">
        <title>Aegilops tauschii genome assembly Aet v5.0 features greater sequence contiguity and improved annotation.</title>
        <authorList>
            <person name="Wang L."/>
            <person name="Zhu T."/>
            <person name="Rodriguez J.C."/>
            <person name="Deal K.R."/>
            <person name="Dubcovsky J."/>
            <person name="McGuire P.E."/>
            <person name="Lux T."/>
            <person name="Spannagl M."/>
            <person name="Mayer K.F.X."/>
            <person name="Baldrich P."/>
            <person name="Meyers B.C."/>
            <person name="Huo N."/>
            <person name="Gu Y.Q."/>
            <person name="Zhou H."/>
            <person name="Devos K.M."/>
            <person name="Bennetzen J.L."/>
            <person name="Unver T."/>
            <person name="Budak H."/>
            <person name="Gulick P.J."/>
            <person name="Galiba G."/>
            <person name="Kalapos B."/>
            <person name="Nelson D.R."/>
            <person name="Li P."/>
            <person name="You F.M."/>
            <person name="Luo M.C."/>
            <person name="Dvorak J."/>
        </authorList>
    </citation>
    <scope>NUCLEOTIDE SEQUENCE [LARGE SCALE GENOMIC DNA]</scope>
    <source>
        <strain evidence="13">cv. AL8/78</strain>
    </source>
</reference>
<dbReference type="InterPro" id="IPR001245">
    <property type="entry name" value="Ser-Thr/Tyr_kinase_cat_dom"/>
</dbReference>
<reference evidence="13" key="4">
    <citation type="submission" date="2019-03" db="UniProtKB">
        <authorList>
            <consortium name="EnsemblPlants"/>
        </authorList>
    </citation>
    <scope>IDENTIFICATION</scope>
</reference>
<dbReference type="InterPro" id="IPR025287">
    <property type="entry name" value="WAK_GUB"/>
</dbReference>
<keyword evidence="10" id="KW-0812">Transmembrane</keyword>
<evidence type="ECO:0000313" key="14">
    <source>
        <dbReference type="Proteomes" id="UP000015105"/>
    </source>
</evidence>
<evidence type="ECO:0000256" key="3">
    <source>
        <dbReference type="ARBA" id="ARBA00022679"/>
    </source>
</evidence>
<dbReference type="GO" id="GO:0005524">
    <property type="term" value="F:ATP binding"/>
    <property type="evidence" value="ECO:0007669"/>
    <property type="project" value="UniProtKB-UniRule"/>
</dbReference>
<keyword evidence="7" id="KW-1015">Disulfide bond</keyword>
<dbReference type="InterPro" id="IPR018097">
    <property type="entry name" value="EGF_Ca-bd_CS"/>
</dbReference>
<dbReference type="AlphaFoldDB" id="A0A453JLM9"/>
<evidence type="ECO:0000256" key="5">
    <source>
        <dbReference type="ARBA" id="ARBA00022741"/>
    </source>
</evidence>
<evidence type="ECO:0000256" key="4">
    <source>
        <dbReference type="ARBA" id="ARBA00022729"/>
    </source>
</evidence>
<evidence type="ECO:0000256" key="9">
    <source>
        <dbReference type="PROSITE-ProRule" id="PRU10141"/>
    </source>
</evidence>
<organism evidence="13 14">
    <name type="scientific">Aegilops tauschii subsp. strangulata</name>
    <name type="common">Goatgrass</name>
    <dbReference type="NCBI Taxonomy" id="200361"/>
    <lineage>
        <taxon>Eukaryota</taxon>
        <taxon>Viridiplantae</taxon>
        <taxon>Streptophyta</taxon>
        <taxon>Embryophyta</taxon>
        <taxon>Tracheophyta</taxon>
        <taxon>Spermatophyta</taxon>
        <taxon>Magnoliopsida</taxon>
        <taxon>Liliopsida</taxon>
        <taxon>Poales</taxon>
        <taxon>Poaceae</taxon>
        <taxon>BOP clade</taxon>
        <taxon>Pooideae</taxon>
        <taxon>Triticodae</taxon>
        <taxon>Triticeae</taxon>
        <taxon>Triticinae</taxon>
        <taxon>Aegilops</taxon>
    </lineage>
</organism>
<dbReference type="PROSITE" id="PS01187">
    <property type="entry name" value="EGF_CA"/>
    <property type="match status" value="1"/>
</dbReference>
<dbReference type="InterPro" id="IPR017441">
    <property type="entry name" value="Protein_kinase_ATP_BS"/>
</dbReference>
<dbReference type="GO" id="GO:0007166">
    <property type="term" value="P:cell surface receptor signaling pathway"/>
    <property type="evidence" value="ECO:0007669"/>
    <property type="project" value="InterPro"/>
</dbReference>
<keyword evidence="4 11" id="KW-0732">Signal</keyword>
<dbReference type="PANTHER" id="PTHR27005">
    <property type="entry name" value="WALL-ASSOCIATED RECEPTOR KINASE-LIKE 21"/>
    <property type="match status" value="1"/>
</dbReference>
<dbReference type="GO" id="GO:0030247">
    <property type="term" value="F:polysaccharide binding"/>
    <property type="evidence" value="ECO:0007669"/>
    <property type="project" value="InterPro"/>
</dbReference>
<accession>A0A453JLM9</accession>
<dbReference type="InterPro" id="IPR000719">
    <property type="entry name" value="Prot_kinase_dom"/>
</dbReference>
<dbReference type="GO" id="GO:0004674">
    <property type="term" value="F:protein serine/threonine kinase activity"/>
    <property type="evidence" value="ECO:0007669"/>
    <property type="project" value="UniProtKB-KW"/>
</dbReference>
<dbReference type="PROSITE" id="PS00107">
    <property type="entry name" value="PROTEIN_KINASE_ATP"/>
    <property type="match status" value="1"/>
</dbReference>
<dbReference type="Pfam" id="PF13947">
    <property type="entry name" value="GUB_WAK_bind"/>
    <property type="match status" value="1"/>
</dbReference>
<evidence type="ECO:0000313" key="13">
    <source>
        <dbReference type="EnsemblPlants" id="AET5Gv20111400.22"/>
    </source>
</evidence>
<dbReference type="GO" id="GO:0005886">
    <property type="term" value="C:plasma membrane"/>
    <property type="evidence" value="ECO:0007669"/>
    <property type="project" value="TreeGrafter"/>
</dbReference>
<evidence type="ECO:0000259" key="12">
    <source>
        <dbReference type="PROSITE" id="PS50011"/>
    </source>
</evidence>
<dbReference type="InterPro" id="IPR001881">
    <property type="entry name" value="EGF-like_Ca-bd_dom"/>
</dbReference>
<keyword evidence="10" id="KW-1133">Transmembrane helix</keyword>
<dbReference type="Pfam" id="PF07714">
    <property type="entry name" value="PK_Tyr_Ser-Thr"/>
    <property type="match status" value="1"/>
</dbReference>
<evidence type="ECO:0000256" key="7">
    <source>
        <dbReference type="ARBA" id="ARBA00023157"/>
    </source>
</evidence>
<feature type="domain" description="Protein kinase" evidence="12">
    <location>
        <begin position="424"/>
        <end position="513"/>
    </location>
</feature>
<keyword evidence="10" id="KW-0472">Membrane</keyword>
<feature type="binding site" evidence="9">
    <location>
        <position position="453"/>
    </location>
    <ligand>
        <name>ATP</name>
        <dbReference type="ChEBI" id="CHEBI:30616"/>
    </ligand>
</feature>
<reference evidence="13" key="3">
    <citation type="journal article" date="2017" name="Nature">
        <title>Genome sequence of the progenitor of the wheat D genome Aegilops tauschii.</title>
        <authorList>
            <person name="Luo M.C."/>
            <person name="Gu Y.Q."/>
            <person name="Puiu D."/>
            <person name="Wang H."/>
            <person name="Twardziok S.O."/>
            <person name="Deal K.R."/>
            <person name="Huo N."/>
            <person name="Zhu T."/>
            <person name="Wang L."/>
            <person name="Wang Y."/>
            <person name="McGuire P.E."/>
            <person name="Liu S."/>
            <person name="Long H."/>
            <person name="Ramasamy R.K."/>
            <person name="Rodriguez J.C."/>
            <person name="Van S.L."/>
            <person name="Yuan L."/>
            <person name="Wang Z."/>
            <person name="Xia Z."/>
            <person name="Xiao L."/>
            <person name="Anderson O.D."/>
            <person name="Ouyang S."/>
            <person name="Liang Y."/>
            <person name="Zimin A.V."/>
            <person name="Pertea G."/>
            <person name="Qi P."/>
            <person name="Bennetzen J.L."/>
            <person name="Dai X."/>
            <person name="Dawson M.W."/>
            <person name="Muller H.G."/>
            <person name="Kugler K."/>
            <person name="Rivarola-Duarte L."/>
            <person name="Spannagl M."/>
            <person name="Mayer K.F.X."/>
            <person name="Lu F.H."/>
            <person name="Bevan M.W."/>
            <person name="Leroy P."/>
            <person name="Li P."/>
            <person name="You F.M."/>
            <person name="Sun Q."/>
            <person name="Liu Z."/>
            <person name="Lyons E."/>
            <person name="Wicker T."/>
            <person name="Salzberg S.L."/>
            <person name="Devos K.M."/>
            <person name="Dvorak J."/>
        </authorList>
    </citation>
    <scope>NUCLEOTIDE SEQUENCE [LARGE SCALE GENOMIC DNA]</scope>
    <source>
        <strain evidence="13">cv. AL8/78</strain>
    </source>
</reference>
<evidence type="ECO:0000256" key="1">
    <source>
        <dbReference type="ARBA" id="ARBA00004479"/>
    </source>
</evidence>
<dbReference type="PROSITE" id="PS50011">
    <property type="entry name" value="PROTEIN_KINASE_DOM"/>
    <property type="match status" value="1"/>
</dbReference>
<protein>
    <recommendedName>
        <fullName evidence="12">Protein kinase domain-containing protein</fullName>
    </recommendedName>
</protein>
<keyword evidence="14" id="KW-1185">Reference proteome</keyword>
<keyword evidence="5 9" id="KW-0547">Nucleotide-binding</keyword>
<keyword evidence="2" id="KW-0418">Kinase</keyword>
<evidence type="ECO:0000256" key="10">
    <source>
        <dbReference type="SAM" id="Phobius"/>
    </source>
</evidence>
<evidence type="ECO:0000256" key="11">
    <source>
        <dbReference type="SAM" id="SignalP"/>
    </source>
</evidence>
<dbReference type="Gene3D" id="3.30.200.20">
    <property type="entry name" value="Phosphorylase Kinase, domain 1"/>
    <property type="match status" value="1"/>
</dbReference>
<dbReference type="Proteomes" id="UP000015105">
    <property type="component" value="Chromosome 5D"/>
</dbReference>
<evidence type="ECO:0000256" key="6">
    <source>
        <dbReference type="ARBA" id="ARBA00022840"/>
    </source>
</evidence>
<proteinExistence type="predicted"/>
<dbReference type="InterPro" id="IPR011009">
    <property type="entry name" value="Kinase-like_dom_sf"/>
</dbReference>
<evidence type="ECO:0000256" key="2">
    <source>
        <dbReference type="ARBA" id="ARBA00022527"/>
    </source>
</evidence>
<name>A0A453JLM9_AEGTS</name>
<keyword evidence="8" id="KW-0325">Glycoprotein</keyword>
<dbReference type="InterPro" id="IPR045274">
    <property type="entry name" value="WAK-like"/>
</dbReference>
<sequence length="513" mass="56303">MKLIVFFLEMGLAPAVGGAVSLALPGCPEKCGDVAIPYPFGIGAQCAAVSLNSFFNLDCKNTSHQLQPMVGGPGDVAISVADISLELGEIRVLIPVSYICFTSSVESATTTVLFSLRDTPFLPSPGRNRFTVIGCDTLGLVGGVHGDMIQYLAGCYSYYEGISSASDDGSPCTGTGCCEASIPTNLTALNVTFPINSSSVWGFNPCFYAMVAEVGWYSFRRRDLIGQLGFATERAKNGAPFIANWAVRNGSCLEPRNYACVSTNSYCDNTSNGHGYLCKCSLGYEGNAYINNGCQDIDECMLREQNPKYKELYPCRNGICRNTQGGYNCKCKGGTKSDGTNFGCRPRHTRDEQMAIGLSVSAAVMISLACFLAMQLQRKRHKKEKDEYFKQNGGLKLYDEMRSRQVDTVRVLTEKEIKIATDNYNEDRVLGCGGHGMVYRGTLDDHREVAIKKSKVINDNCRDEFVNEIIILSQINHRNIVRLLGCCLDIYIPMLVYEFVSNGTLYELLHGSW</sequence>
<dbReference type="Gene3D" id="2.10.25.10">
    <property type="entry name" value="Laminin"/>
    <property type="match status" value="1"/>
</dbReference>
<evidence type="ECO:0000256" key="8">
    <source>
        <dbReference type="ARBA" id="ARBA00023180"/>
    </source>
</evidence>
<keyword evidence="2" id="KW-0723">Serine/threonine-protein kinase</keyword>
<dbReference type="SUPFAM" id="SSF56112">
    <property type="entry name" value="Protein kinase-like (PK-like)"/>
    <property type="match status" value="1"/>
</dbReference>
<comment type="subcellular location">
    <subcellularLocation>
        <location evidence="1">Membrane</location>
        <topology evidence="1">Single-pass type I membrane protein</topology>
    </subcellularLocation>
</comment>
<dbReference type="Gramene" id="AET5Gv20111400.22">
    <property type="protein sequence ID" value="AET5Gv20111400.22"/>
    <property type="gene ID" value="AET5Gv20111400"/>
</dbReference>
<keyword evidence="3" id="KW-0808">Transferase</keyword>
<keyword evidence="6 9" id="KW-0067">ATP-binding</keyword>
<dbReference type="EnsemblPlants" id="AET5Gv20111400.22">
    <property type="protein sequence ID" value="AET5Gv20111400.22"/>
    <property type="gene ID" value="AET5Gv20111400"/>
</dbReference>
<dbReference type="CDD" id="cd00054">
    <property type="entry name" value="EGF_CA"/>
    <property type="match status" value="1"/>
</dbReference>
<dbReference type="PANTHER" id="PTHR27005:SF270">
    <property type="entry name" value="PROTEIN KINASE DOMAIN-CONTAINING PROTEIN"/>
    <property type="match status" value="1"/>
</dbReference>
<dbReference type="SMART" id="SM00179">
    <property type="entry name" value="EGF_CA"/>
    <property type="match status" value="1"/>
</dbReference>